<dbReference type="PIRSF" id="PIRSF001500">
    <property type="entry name" value="Chor_mut_pdt_Ppr"/>
    <property type="match status" value="1"/>
</dbReference>
<evidence type="ECO:0000313" key="23">
    <source>
        <dbReference type="EMBL" id="AXA36129.1"/>
    </source>
</evidence>
<dbReference type="Pfam" id="PF01842">
    <property type="entry name" value="ACT"/>
    <property type="match status" value="1"/>
</dbReference>
<evidence type="ECO:0000256" key="16">
    <source>
        <dbReference type="ARBA" id="ARBA00031520"/>
    </source>
</evidence>
<feature type="domain" description="ACT" evidence="22">
    <location>
        <begin position="277"/>
        <end position="354"/>
    </location>
</feature>
<dbReference type="InterPro" id="IPR045865">
    <property type="entry name" value="ACT-like_dom_sf"/>
</dbReference>
<evidence type="ECO:0000256" key="4">
    <source>
        <dbReference type="ARBA" id="ARBA00004741"/>
    </source>
</evidence>
<dbReference type="Gene3D" id="3.30.70.260">
    <property type="match status" value="1"/>
</dbReference>
<proteinExistence type="predicted"/>
<evidence type="ECO:0000259" key="21">
    <source>
        <dbReference type="PROSITE" id="PS51171"/>
    </source>
</evidence>
<dbReference type="SUPFAM" id="SSF53850">
    <property type="entry name" value="Periplasmic binding protein-like II"/>
    <property type="match status" value="1"/>
</dbReference>
<evidence type="ECO:0000256" key="6">
    <source>
        <dbReference type="ARBA" id="ARBA00013147"/>
    </source>
</evidence>
<keyword evidence="12" id="KW-0413">Isomerase</keyword>
<feature type="domain" description="Prephenate dehydratase" evidence="21">
    <location>
        <begin position="91"/>
        <end position="265"/>
    </location>
</feature>
<dbReference type="GO" id="GO:0005737">
    <property type="term" value="C:cytoplasm"/>
    <property type="evidence" value="ECO:0007669"/>
    <property type="project" value="UniProtKB-SubCell"/>
</dbReference>
<reference evidence="23 24" key="1">
    <citation type="submission" date="2018-05" db="EMBL/GenBank/DDBJ databases">
        <title>A metagenomic window into the 2 km-deep terrestrial subsurface aquifer revealed taxonomically and functionally diverse microbial community comprising novel uncultured bacterial lineages.</title>
        <authorList>
            <person name="Kadnikov V.V."/>
            <person name="Mardanov A.V."/>
            <person name="Beletsky A.V."/>
            <person name="Banks D."/>
            <person name="Pimenov N.V."/>
            <person name="Frank Y.A."/>
            <person name="Karnachuk O.V."/>
            <person name="Ravin N.V."/>
        </authorList>
    </citation>
    <scope>NUCLEOTIDE SEQUENCE [LARGE SCALE GENOMIC DNA]</scope>
    <source>
        <strain evidence="23">BY</strain>
    </source>
</reference>
<dbReference type="Pfam" id="PF01817">
    <property type="entry name" value="CM_2"/>
    <property type="match status" value="1"/>
</dbReference>
<feature type="domain" description="Chorismate mutase" evidence="20">
    <location>
        <begin position="1"/>
        <end position="91"/>
    </location>
</feature>
<comment type="subcellular location">
    <subcellularLocation>
        <location evidence="3">Cytoplasm</location>
    </subcellularLocation>
</comment>
<organism evidence="23 24">
    <name type="scientific">Sumerlaea chitinivorans</name>
    <dbReference type="NCBI Taxonomy" id="2250252"/>
    <lineage>
        <taxon>Bacteria</taxon>
        <taxon>Candidatus Sumerlaeota</taxon>
        <taxon>Candidatus Sumerlaeia</taxon>
        <taxon>Candidatus Sumerlaeales</taxon>
        <taxon>Candidatus Sumerlaeaceae</taxon>
        <taxon>Candidatus Sumerlaea</taxon>
    </lineage>
</organism>
<keyword evidence="10" id="KW-0057">Aromatic amino acid biosynthesis</keyword>
<dbReference type="Gene3D" id="1.20.59.10">
    <property type="entry name" value="Chorismate mutase"/>
    <property type="match status" value="1"/>
</dbReference>
<keyword evidence="9" id="KW-0028">Amino-acid biosynthesis</keyword>
<comment type="catalytic activity">
    <reaction evidence="1">
        <text>chorismate = prephenate</text>
        <dbReference type="Rhea" id="RHEA:13897"/>
        <dbReference type="ChEBI" id="CHEBI:29748"/>
        <dbReference type="ChEBI" id="CHEBI:29934"/>
        <dbReference type="EC" id="5.4.99.5"/>
    </reaction>
</comment>
<dbReference type="PROSITE" id="PS51168">
    <property type="entry name" value="CHORISMATE_MUT_2"/>
    <property type="match status" value="1"/>
</dbReference>
<dbReference type="GO" id="GO:0004106">
    <property type="term" value="F:chorismate mutase activity"/>
    <property type="evidence" value="ECO:0007669"/>
    <property type="project" value="UniProtKB-EC"/>
</dbReference>
<dbReference type="UniPathway" id="UPA00121">
    <property type="reaction ID" value="UER00345"/>
</dbReference>
<dbReference type="Proteomes" id="UP000262583">
    <property type="component" value="Chromosome"/>
</dbReference>
<dbReference type="GO" id="GO:0046417">
    <property type="term" value="P:chorismate metabolic process"/>
    <property type="evidence" value="ECO:0007669"/>
    <property type="project" value="InterPro"/>
</dbReference>
<evidence type="ECO:0000256" key="19">
    <source>
        <dbReference type="SAM" id="Coils"/>
    </source>
</evidence>
<comment type="function">
    <text evidence="2">Catalyzes the Claisen rearrangement of chorismate to prephenate and the decarboxylation/dehydration of prephenate to phenylpyruvate.</text>
</comment>
<comment type="pathway">
    <text evidence="5">Metabolic intermediate biosynthesis; prephenate biosynthesis; prephenate from chorismate: step 1/1.</text>
</comment>
<dbReference type="UniPathway" id="UPA00120">
    <property type="reaction ID" value="UER00203"/>
</dbReference>
<comment type="pathway">
    <text evidence="4">Amino-acid biosynthesis; L-phenylalanine biosynthesis; phenylpyruvate from prephenate: step 1/1.</text>
</comment>
<evidence type="ECO:0000256" key="5">
    <source>
        <dbReference type="ARBA" id="ARBA00004817"/>
    </source>
</evidence>
<gene>
    <name evidence="23" type="ORF">BRCON_1352</name>
</gene>
<dbReference type="InterPro" id="IPR036979">
    <property type="entry name" value="CM_dom_sf"/>
</dbReference>
<evidence type="ECO:0000256" key="3">
    <source>
        <dbReference type="ARBA" id="ARBA00004496"/>
    </source>
</evidence>
<dbReference type="InterPro" id="IPR001086">
    <property type="entry name" value="Preph_deHydtase"/>
</dbReference>
<dbReference type="SMART" id="SM00830">
    <property type="entry name" value="CM_2"/>
    <property type="match status" value="1"/>
</dbReference>
<dbReference type="InterPro" id="IPR002912">
    <property type="entry name" value="ACT_dom"/>
</dbReference>
<name>A0A2Z4Y572_SUMC1</name>
<sequence length="370" mass="41873">MTKKRIEEIRQQIDALDRKIVELLDQRAQLAREIGKAKLHEGKQRFFDASRQKRVLENAIAASKNDFPQDALRKVFVEIMSGCLAAEKPPTVGYLGPEATYSHLAALTEFGNSVAYKPFATVEDIFYAVDRDQVDYGVVPVENSTGGVIHTTLDLFLDYELLICSEIYLHIHHNLISRNPLERIKTIYSKAEPFQQCSIWLRANLPGVQLIEVNSTVKGVELAKDRDYAAAIGSEIAARLYNVPIVAANIEDMKDNMTRFLVIGKQESAPTGRDKTSLMFSIKDRPGALFDLLHPFKVRNINLSTIESRPSRRKAWDYIFFVDLEGHVQDPPVREALNELKGLATFLRVMGSYPRDVKIRDLKQVSQTLV</sequence>
<evidence type="ECO:0000256" key="9">
    <source>
        <dbReference type="ARBA" id="ARBA00022605"/>
    </source>
</evidence>
<evidence type="ECO:0000256" key="7">
    <source>
        <dbReference type="ARBA" id="ARBA00014401"/>
    </source>
</evidence>
<feature type="site" description="Essential for prephenate dehydratase activity" evidence="18">
    <location>
        <position position="258"/>
    </location>
</feature>
<evidence type="ECO:0000256" key="14">
    <source>
        <dbReference type="ARBA" id="ARBA00023268"/>
    </source>
</evidence>
<dbReference type="Gene3D" id="3.40.190.10">
    <property type="entry name" value="Periplasmic binding protein-like II"/>
    <property type="match status" value="2"/>
</dbReference>
<evidence type="ECO:0000256" key="1">
    <source>
        <dbReference type="ARBA" id="ARBA00000824"/>
    </source>
</evidence>
<dbReference type="CDD" id="cd04905">
    <property type="entry name" value="ACT_CM-PDT"/>
    <property type="match status" value="1"/>
</dbReference>
<dbReference type="EMBL" id="CP030759">
    <property type="protein sequence ID" value="AXA36129.1"/>
    <property type="molecule type" value="Genomic_DNA"/>
</dbReference>
<evidence type="ECO:0000256" key="18">
    <source>
        <dbReference type="PIRSR" id="PIRSR001500-2"/>
    </source>
</evidence>
<keyword evidence="13" id="KW-0456">Lyase</keyword>
<keyword evidence="14" id="KW-0511">Multifunctional enzyme</keyword>
<dbReference type="InterPro" id="IPR002701">
    <property type="entry name" value="CM_II_prokaryot"/>
</dbReference>
<evidence type="ECO:0000259" key="20">
    <source>
        <dbReference type="PROSITE" id="PS51168"/>
    </source>
</evidence>
<dbReference type="FunFam" id="3.30.70.260:FF:000012">
    <property type="entry name" value="Prephenate dehydratase"/>
    <property type="match status" value="1"/>
</dbReference>
<dbReference type="InterPro" id="IPR008242">
    <property type="entry name" value="Chor_mutase/pphenate_deHydtase"/>
</dbReference>
<dbReference type="CDD" id="cd13630">
    <property type="entry name" value="PBP2_PDT_1"/>
    <property type="match status" value="1"/>
</dbReference>
<keyword evidence="8" id="KW-0963">Cytoplasm</keyword>
<dbReference type="EC" id="4.2.1.51" evidence="6"/>
<evidence type="ECO:0000256" key="8">
    <source>
        <dbReference type="ARBA" id="ARBA00022490"/>
    </source>
</evidence>
<protein>
    <recommendedName>
        <fullName evidence="7">Bifunctional chorismate mutase/prephenate dehydratase</fullName>
        <ecNumber evidence="6">4.2.1.51</ecNumber>
    </recommendedName>
    <alternativeName>
        <fullName evidence="16">Chorismate mutase-prephenate dehydratase</fullName>
    </alternativeName>
    <alternativeName>
        <fullName evidence="15">p-protein</fullName>
    </alternativeName>
</protein>
<dbReference type="SUPFAM" id="SSF55021">
    <property type="entry name" value="ACT-like"/>
    <property type="match status" value="1"/>
</dbReference>
<accession>A0A2Z4Y572</accession>
<evidence type="ECO:0000259" key="22">
    <source>
        <dbReference type="PROSITE" id="PS51671"/>
    </source>
</evidence>
<evidence type="ECO:0000256" key="2">
    <source>
        <dbReference type="ARBA" id="ARBA00002364"/>
    </source>
</evidence>
<keyword evidence="11" id="KW-0584">Phenylalanine biosynthesis</keyword>
<dbReference type="SUPFAM" id="SSF48600">
    <property type="entry name" value="Chorismate mutase II"/>
    <property type="match status" value="1"/>
</dbReference>
<evidence type="ECO:0000256" key="17">
    <source>
        <dbReference type="ARBA" id="ARBA00047848"/>
    </source>
</evidence>
<keyword evidence="19" id="KW-0175">Coiled coil</keyword>
<evidence type="ECO:0000313" key="24">
    <source>
        <dbReference type="Proteomes" id="UP000262583"/>
    </source>
</evidence>
<dbReference type="PANTHER" id="PTHR21022:SF19">
    <property type="entry name" value="PREPHENATE DEHYDRATASE-RELATED"/>
    <property type="match status" value="1"/>
</dbReference>
<dbReference type="PROSITE" id="PS51171">
    <property type="entry name" value="PREPHENATE_DEHYDR_3"/>
    <property type="match status" value="1"/>
</dbReference>
<dbReference type="PANTHER" id="PTHR21022">
    <property type="entry name" value="PREPHENATE DEHYDRATASE P PROTEIN"/>
    <property type="match status" value="1"/>
</dbReference>
<dbReference type="InterPro" id="IPR036263">
    <property type="entry name" value="Chorismate_II_sf"/>
</dbReference>
<comment type="catalytic activity">
    <reaction evidence="17">
        <text>prephenate + H(+) = 3-phenylpyruvate + CO2 + H2O</text>
        <dbReference type="Rhea" id="RHEA:21648"/>
        <dbReference type="ChEBI" id="CHEBI:15377"/>
        <dbReference type="ChEBI" id="CHEBI:15378"/>
        <dbReference type="ChEBI" id="CHEBI:16526"/>
        <dbReference type="ChEBI" id="CHEBI:18005"/>
        <dbReference type="ChEBI" id="CHEBI:29934"/>
        <dbReference type="EC" id="4.2.1.51"/>
    </reaction>
</comment>
<evidence type="ECO:0000256" key="10">
    <source>
        <dbReference type="ARBA" id="ARBA00023141"/>
    </source>
</evidence>
<dbReference type="Pfam" id="PF00800">
    <property type="entry name" value="PDT"/>
    <property type="match status" value="1"/>
</dbReference>
<dbReference type="AlphaFoldDB" id="A0A2Z4Y572"/>
<dbReference type="KEGG" id="schv:BRCON_1352"/>
<dbReference type="InterPro" id="IPR018528">
    <property type="entry name" value="Preph_deHydtase_CS"/>
</dbReference>
<dbReference type="GO" id="GO:0004664">
    <property type="term" value="F:prephenate dehydratase activity"/>
    <property type="evidence" value="ECO:0007669"/>
    <property type="project" value="UniProtKB-EC"/>
</dbReference>
<evidence type="ECO:0000256" key="13">
    <source>
        <dbReference type="ARBA" id="ARBA00023239"/>
    </source>
</evidence>
<evidence type="ECO:0000256" key="15">
    <source>
        <dbReference type="ARBA" id="ARBA00031175"/>
    </source>
</evidence>
<evidence type="ECO:0000256" key="12">
    <source>
        <dbReference type="ARBA" id="ARBA00023235"/>
    </source>
</evidence>
<feature type="coiled-coil region" evidence="19">
    <location>
        <begin position="6"/>
        <end position="33"/>
    </location>
</feature>
<evidence type="ECO:0000256" key="11">
    <source>
        <dbReference type="ARBA" id="ARBA00023222"/>
    </source>
</evidence>
<dbReference type="GO" id="GO:0009094">
    <property type="term" value="P:L-phenylalanine biosynthetic process"/>
    <property type="evidence" value="ECO:0007669"/>
    <property type="project" value="UniProtKB-UniPathway"/>
</dbReference>
<dbReference type="PROSITE" id="PS00857">
    <property type="entry name" value="PREPHENATE_DEHYDR_1"/>
    <property type="match status" value="1"/>
</dbReference>
<dbReference type="NCBIfam" id="NF008865">
    <property type="entry name" value="PRK11898.1"/>
    <property type="match status" value="1"/>
</dbReference>
<dbReference type="PROSITE" id="PS51671">
    <property type="entry name" value="ACT"/>
    <property type="match status" value="1"/>
</dbReference>